<dbReference type="EC" id="5.6.1.1" evidence="8"/>
<evidence type="ECO:0000256" key="2">
    <source>
        <dbReference type="ARBA" id="ARBA00022490"/>
    </source>
</evidence>
<dbReference type="PANTHER" id="PTHR23074:SF19">
    <property type="entry name" value="KATANIN P60 ATPASE-CONTAINING SUBUNIT A1"/>
    <property type="match status" value="1"/>
</dbReference>
<dbReference type="GO" id="GO:0008017">
    <property type="term" value="F:microtubule binding"/>
    <property type="evidence" value="ECO:0007669"/>
    <property type="project" value="UniProtKB-UniRule"/>
</dbReference>
<dbReference type="Proteomes" id="UP000095284">
    <property type="component" value="Unplaced"/>
</dbReference>
<dbReference type="eggNOG" id="KOG0738">
    <property type="taxonomic scope" value="Eukaryota"/>
</dbReference>
<feature type="binding site" evidence="8">
    <location>
        <begin position="239"/>
        <end position="246"/>
    </location>
    <ligand>
        <name>ATP</name>
        <dbReference type="ChEBI" id="CHEBI:30616"/>
    </ligand>
</feature>
<dbReference type="InterPro" id="IPR003593">
    <property type="entry name" value="AAA+_ATPase"/>
</dbReference>
<evidence type="ECO:0000256" key="8">
    <source>
        <dbReference type="HAMAP-Rule" id="MF_03023"/>
    </source>
</evidence>
<feature type="domain" description="AAA+ ATPase" evidence="10">
    <location>
        <begin position="231"/>
        <end position="368"/>
    </location>
</feature>
<accession>A0A1I7RYC6</accession>
<keyword evidence="2 8" id="KW-0963">Cytoplasm</keyword>
<dbReference type="WBParaSite" id="BXY_0574300.1">
    <property type="protein sequence ID" value="BXY_0574300.1"/>
    <property type="gene ID" value="BXY_0574300"/>
</dbReference>
<evidence type="ECO:0000256" key="9">
    <source>
        <dbReference type="SAM" id="MobiDB-lite"/>
    </source>
</evidence>
<dbReference type="GO" id="GO:0005737">
    <property type="term" value="C:cytoplasm"/>
    <property type="evidence" value="ECO:0007669"/>
    <property type="project" value="UniProtKB-SubCell"/>
</dbReference>
<dbReference type="OrthoDB" id="5334845at2759"/>
<feature type="region of interest" description="Disordered" evidence="9">
    <location>
        <begin position="95"/>
        <end position="144"/>
    </location>
</feature>
<keyword evidence="5 8" id="KW-0067">ATP-binding</keyword>
<dbReference type="GO" id="GO:0051013">
    <property type="term" value="P:microtubule severing"/>
    <property type="evidence" value="ECO:0007669"/>
    <property type="project" value="UniProtKB-UniRule"/>
</dbReference>
<dbReference type="PANTHER" id="PTHR23074">
    <property type="entry name" value="AAA DOMAIN-CONTAINING"/>
    <property type="match status" value="1"/>
</dbReference>
<evidence type="ECO:0000256" key="5">
    <source>
        <dbReference type="ARBA" id="ARBA00022840"/>
    </source>
</evidence>
<dbReference type="GO" id="GO:0016887">
    <property type="term" value="F:ATP hydrolysis activity"/>
    <property type="evidence" value="ECO:0007669"/>
    <property type="project" value="InterPro"/>
</dbReference>
<comment type="catalytic activity">
    <reaction evidence="8">
        <text>n ATP + n H2O + a microtubule = n ADP + n phosphate + (n+1) alpha/beta tubulin heterodimers.</text>
        <dbReference type="EC" id="5.6.1.1"/>
    </reaction>
</comment>
<reference evidence="14" key="1">
    <citation type="submission" date="2016-11" db="UniProtKB">
        <authorList>
            <consortium name="WormBaseParasite"/>
        </authorList>
    </citation>
    <scope>IDENTIFICATION</scope>
</reference>
<keyword evidence="8" id="KW-0132">Cell division</keyword>
<keyword evidence="7 8" id="KW-0413">Isomerase</keyword>
<proteinExistence type="inferred from homology"/>
<gene>
    <name evidence="8" type="primary">KATNA1</name>
    <name evidence="11" type="ORF">BXYJ_LOCUS1732</name>
</gene>
<dbReference type="GO" id="GO:0008568">
    <property type="term" value="F:microtubule severing ATPase activity"/>
    <property type="evidence" value="ECO:0007669"/>
    <property type="project" value="UniProtKB-EC"/>
</dbReference>
<comment type="subunit">
    <text evidence="8">Can homooligomerize into hexameric rings, which may be promoted by interaction with microtubules. Interacts with KATNB1, which may serve as a targeting subunit.</text>
</comment>
<dbReference type="AlphaFoldDB" id="A0A1I7RYC6"/>
<dbReference type="SUPFAM" id="SSF52540">
    <property type="entry name" value="P-loop containing nucleoside triphosphate hydrolases"/>
    <property type="match status" value="1"/>
</dbReference>
<dbReference type="Pfam" id="PF17862">
    <property type="entry name" value="AAA_lid_3"/>
    <property type="match status" value="1"/>
</dbReference>
<dbReference type="GO" id="GO:0005874">
    <property type="term" value="C:microtubule"/>
    <property type="evidence" value="ECO:0007669"/>
    <property type="project" value="UniProtKB-KW"/>
</dbReference>
<dbReference type="GO" id="GO:0051301">
    <property type="term" value="P:cell division"/>
    <property type="evidence" value="ECO:0007669"/>
    <property type="project" value="UniProtKB-KW"/>
</dbReference>
<dbReference type="HAMAP" id="MF_03023">
    <property type="entry name" value="Katanin_p60_A1"/>
    <property type="match status" value="1"/>
</dbReference>
<dbReference type="Gene3D" id="3.40.50.300">
    <property type="entry name" value="P-loop containing nucleotide triphosphate hydrolases"/>
    <property type="match status" value="1"/>
</dbReference>
<evidence type="ECO:0000313" key="12">
    <source>
        <dbReference type="Proteomes" id="UP000095284"/>
    </source>
</evidence>
<dbReference type="PROSITE" id="PS00674">
    <property type="entry name" value="AAA"/>
    <property type="match status" value="1"/>
</dbReference>
<evidence type="ECO:0000256" key="7">
    <source>
        <dbReference type="ARBA" id="ARBA00023235"/>
    </source>
</evidence>
<dbReference type="GO" id="GO:0000922">
    <property type="term" value="C:spindle pole"/>
    <property type="evidence" value="ECO:0007669"/>
    <property type="project" value="UniProtKB-SubCell"/>
</dbReference>
<dbReference type="EMBL" id="CAJFDI010000001">
    <property type="protein sequence ID" value="CAD5210032.1"/>
    <property type="molecule type" value="Genomic_DNA"/>
</dbReference>
<keyword evidence="13" id="KW-1185">Reference proteome</keyword>
<dbReference type="SMART" id="SM00382">
    <property type="entry name" value="AAA"/>
    <property type="match status" value="1"/>
</dbReference>
<dbReference type="InterPro" id="IPR028596">
    <property type="entry name" value="KATNA1"/>
</dbReference>
<evidence type="ECO:0000313" key="14">
    <source>
        <dbReference type="WBParaSite" id="BXY_0574300.1"/>
    </source>
</evidence>
<keyword evidence="8" id="KW-0131">Cell cycle</keyword>
<evidence type="ECO:0000256" key="4">
    <source>
        <dbReference type="ARBA" id="ARBA00022741"/>
    </source>
</evidence>
<dbReference type="GO" id="GO:0005524">
    <property type="term" value="F:ATP binding"/>
    <property type="evidence" value="ECO:0007669"/>
    <property type="project" value="UniProtKB-KW"/>
</dbReference>
<evidence type="ECO:0000313" key="11">
    <source>
        <dbReference type="EMBL" id="CAD5210032.1"/>
    </source>
</evidence>
<evidence type="ECO:0000259" key="10">
    <source>
        <dbReference type="SMART" id="SM00382"/>
    </source>
</evidence>
<dbReference type="InterPro" id="IPR003959">
    <property type="entry name" value="ATPase_AAA_core"/>
</dbReference>
<dbReference type="Proteomes" id="UP000582659">
    <property type="component" value="Unassembled WGS sequence"/>
</dbReference>
<keyword evidence="6 8" id="KW-0206">Cytoskeleton</keyword>
<dbReference type="InterPro" id="IPR015415">
    <property type="entry name" value="Spast_Vps4_C"/>
</dbReference>
<keyword evidence="3 8" id="KW-0493">Microtubule</keyword>
<dbReference type="Pfam" id="PF09336">
    <property type="entry name" value="Vps4_C"/>
    <property type="match status" value="1"/>
</dbReference>
<dbReference type="InterPro" id="IPR041569">
    <property type="entry name" value="AAA_lid_3"/>
</dbReference>
<dbReference type="InterPro" id="IPR050304">
    <property type="entry name" value="MT-severing_AAA_ATPase"/>
</dbReference>
<dbReference type="InterPro" id="IPR027417">
    <property type="entry name" value="P-loop_NTPase"/>
</dbReference>
<dbReference type="FunFam" id="3.40.50.300:FF:000159">
    <property type="entry name" value="Katanin p60 ATPase-containing subunit A1"/>
    <property type="match status" value="1"/>
</dbReference>
<name>A0A1I7RYC6_BURXY</name>
<sequence>MEQLDTARQHVEVGRYQLAFNAYKTSLIALKEELKQDSDGERTKQLIELVRIVEKEYETLQMLINESKNIPMLPQTPETPSDPMVWATPKPNKITMSRITKPPVPTQKKATGTRSAPRKTYGSTSSAPKSINDTPKAGIRRINSQPRLADVSYNSVLTENKDSDVENGEKVFDSSMYDRELVQLVERSVIQRNPNVTWNDISGLENTKKTLTEAALLPQIFPTYFKGIRRPWKGVCLFGPPGTGKTMLAKAVATECKSTFFAVSASTFASKWRGDGEKLVRLLFEMARFHAPSTIFIDELDTLCSKRGSDSEHEASKRMKGELLVQIDGMGDEDDRSVLLLAATNCPWELDEAFRRRLEKRIYVGLPDKATRLILLKNCLCNVKLGEDVKLDELAAKTEGYSGADITNLCRDAALQPMRECLDNLEDYKAAGEQLSASFLEEKPIKMSHFNSAMKRVKSSCSPDTIKKYKEWERLFGAV</sequence>
<keyword evidence="8" id="KW-0498">Mitosis</keyword>
<evidence type="ECO:0000313" key="13">
    <source>
        <dbReference type="Proteomes" id="UP000659654"/>
    </source>
</evidence>
<evidence type="ECO:0000256" key="1">
    <source>
        <dbReference type="ARBA" id="ARBA00004245"/>
    </source>
</evidence>
<dbReference type="Pfam" id="PF00004">
    <property type="entry name" value="AAA"/>
    <property type="match status" value="1"/>
</dbReference>
<evidence type="ECO:0000256" key="6">
    <source>
        <dbReference type="ARBA" id="ARBA00023212"/>
    </source>
</evidence>
<dbReference type="Proteomes" id="UP000659654">
    <property type="component" value="Unassembled WGS sequence"/>
</dbReference>
<dbReference type="EMBL" id="CAJFCV020000001">
    <property type="protein sequence ID" value="CAG9085593.1"/>
    <property type="molecule type" value="Genomic_DNA"/>
</dbReference>
<comment type="subcellular location">
    <subcellularLocation>
        <location evidence="1">Cytoplasm</location>
        <location evidence="1">Cytoskeleton</location>
    </subcellularLocation>
    <subcellularLocation>
        <location evidence="8">Cytoplasm</location>
    </subcellularLocation>
    <subcellularLocation>
        <location evidence="8">Cytoplasm</location>
        <location evidence="8">Cytoskeleton</location>
        <location evidence="8">Microtubule organizing center</location>
        <location evidence="8">Centrosome</location>
    </subcellularLocation>
    <subcellularLocation>
        <location evidence="8">Cytoplasm</location>
        <location evidence="8">Cytoskeleton</location>
        <location evidence="8">Spindle pole</location>
    </subcellularLocation>
    <subcellularLocation>
        <location evidence="8">Cytoplasm</location>
        <location evidence="8">Cytoskeleton</location>
        <location evidence="8">Spindle</location>
    </subcellularLocation>
    <text evidence="8">Predominantly cytoplasmic. Also localized to the interphase centrosome and the mitotic spindle poles. Enhanced recruitment to the mitotic spindle poles requires microtubules and interaction with KATNB1.</text>
</comment>
<comment type="function">
    <text evidence="8">Catalytic subunit of a complex which severs microtubules in an ATP-dependent manner. Microtubule severing may promote rapid reorganization of cellular microtubule arrays and the release of microtubules from the centrosome following nucleation.</text>
</comment>
<comment type="similarity">
    <text evidence="8">Belongs to the AAA ATPase family. Katanin p60 subunit A1 subfamily.</text>
</comment>
<evidence type="ECO:0000256" key="3">
    <source>
        <dbReference type="ARBA" id="ARBA00022701"/>
    </source>
</evidence>
<dbReference type="SMR" id="A0A1I7RYC6"/>
<protein>
    <recommendedName>
        <fullName evidence="8">Katanin p60 ATPase-containing subunit A1</fullName>
        <shortName evidence="8">Katanin p60 subunit A1</shortName>
        <ecNumber evidence="8">5.6.1.1</ecNumber>
    </recommendedName>
    <alternativeName>
        <fullName evidence="8">p60 katanin</fullName>
    </alternativeName>
</protein>
<organism evidence="12 14">
    <name type="scientific">Bursaphelenchus xylophilus</name>
    <name type="common">Pinewood nematode worm</name>
    <name type="synonym">Aphelenchoides xylophilus</name>
    <dbReference type="NCBI Taxonomy" id="6326"/>
    <lineage>
        <taxon>Eukaryota</taxon>
        <taxon>Metazoa</taxon>
        <taxon>Ecdysozoa</taxon>
        <taxon>Nematoda</taxon>
        <taxon>Chromadorea</taxon>
        <taxon>Rhabditida</taxon>
        <taxon>Tylenchina</taxon>
        <taxon>Tylenchomorpha</taxon>
        <taxon>Aphelenchoidea</taxon>
        <taxon>Aphelenchoididae</taxon>
        <taxon>Bursaphelenchus</taxon>
    </lineage>
</organism>
<dbReference type="GO" id="GO:0005813">
    <property type="term" value="C:centrosome"/>
    <property type="evidence" value="ECO:0007669"/>
    <property type="project" value="UniProtKB-SubCell"/>
</dbReference>
<feature type="compositionally biased region" description="Polar residues" evidence="9">
    <location>
        <begin position="121"/>
        <end position="133"/>
    </location>
</feature>
<dbReference type="Gene3D" id="1.10.8.60">
    <property type="match status" value="1"/>
</dbReference>
<comment type="activity regulation">
    <text evidence="8">ATPase activity is stimulated by microtubules, which promote homooligomerization. ATP-dependent microtubule severing is stimulated by interaction with KATNB1.</text>
</comment>
<dbReference type="InterPro" id="IPR003960">
    <property type="entry name" value="ATPase_AAA_CS"/>
</dbReference>
<keyword evidence="4 8" id="KW-0547">Nucleotide-binding</keyword>
<reference evidence="11" key="2">
    <citation type="submission" date="2020-09" db="EMBL/GenBank/DDBJ databases">
        <authorList>
            <person name="Kikuchi T."/>
        </authorList>
    </citation>
    <scope>NUCLEOTIDE SEQUENCE</scope>
    <source>
        <strain evidence="11">Ka4C1</strain>
    </source>
</reference>